<comment type="caution">
    <text evidence="4">The sequence shown here is derived from an EMBL/GenBank/DDBJ whole genome shotgun (WGS) entry which is preliminary data.</text>
</comment>
<dbReference type="Pfam" id="PF06580">
    <property type="entry name" value="His_kinase"/>
    <property type="match status" value="1"/>
</dbReference>
<accession>A0A935CAL0</accession>
<dbReference type="InterPro" id="IPR050640">
    <property type="entry name" value="Bact_2-comp_sensor_kinase"/>
</dbReference>
<dbReference type="Gene3D" id="3.30.565.10">
    <property type="entry name" value="Histidine kinase-like ATPase, C-terminal domain"/>
    <property type="match status" value="1"/>
</dbReference>
<dbReference type="InterPro" id="IPR036890">
    <property type="entry name" value="HATPase_C_sf"/>
</dbReference>
<keyword evidence="2" id="KW-0472">Membrane</keyword>
<keyword evidence="5" id="KW-1185">Reference proteome</keyword>
<keyword evidence="4" id="KW-0808">Transferase</keyword>
<proteinExistence type="predicted"/>
<evidence type="ECO:0000313" key="5">
    <source>
        <dbReference type="Proteomes" id="UP000611723"/>
    </source>
</evidence>
<feature type="transmembrane region" description="Helical" evidence="2">
    <location>
        <begin position="79"/>
        <end position="102"/>
    </location>
</feature>
<keyword evidence="2" id="KW-0812">Transmembrane</keyword>
<dbReference type="RefSeq" id="WP_201432515.1">
    <property type="nucleotide sequence ID" value="NZ_JAEQBW010000011.1"/>
</dbReference>
<feature type="transmembrane region" description="Helical" evidence="2">
    <location>
        <begin position="122"/>
        <end position="139"/>
    </location>
</feature>
<dbReference type="PANTHER" id="PTHR34220">
    <property type="entry name" value="SENSOR HISTIDINE KINASE YPDA"/>
    <property type="match status" value="1"/>
</dbReference>
<feature type="domain" description="Signal transduction histidine kinase internal region" evidence="3">
    <location>
        <begin position="165"/>
        <end position="243"/>
    </location>
</feature>
<keyword evidence="2" id="KW-1133">Transmembrane helix</keyword>
<keyword evidence="4" id="KW-0418">Kinase</keyword>
<evidence type="ECO:0000256" key="1">
    <source>
        <dbReference type="SAM" id="Coils"/>
    </source>
</evidence>
<keyword evidence="1" id="KW-0175">Coiled coil</keyword>
<name>A0A935CAL0_9BACT</name>
<sequence>MEKLFNKKNGKRLLQAILTSYILYYIMAYILNGEFHNPLEMLSVEFLFVALYMSVTFLVLTYISSYFNGISYRRQQTWLIRFLELLLVIVVGIALNYILFIVPTKIRYGNDIMLQQPDGRTRLIYALHLIVALVYYYFVERIQTHHQLKEIEIESEKLQKENSQAQLMALKNQINPHFLFNSFNILDSLIELDPPKAQEFLEKLSNIYRVFLENINKDLITLEEELQVMESYKALLQTRFQSHLEIRIDIKKEDKKLLIPPGVSQMLMENAIKHNGFNKNQPLCIDIHSSNGYLVVKNNKQKRNEPSTSTGIGLKNIKSRYQLQSKEAVIIENEVEDFTVKVPLIKRVEV</sequence>
<organism evidence="4 5">
    <name type="scientific">Marivirga aurantiaca</name>
    <dbReference type="NCBI Taxonomy" id="2802615"/>
    <lineage>
        <taxon>Bacteria</taxon>
        <taxon>Pseudomonadati</taxon>
        <taxon>Bacteroidota</taxon>
        <taxon>Cytophagia</taxon>
        <taxon>Cytophagales</taxon>
        <taxon>Marivirgaceae</taxon>
        <taxon>Marivirga</taxon>
    </lineage>
</organism>
<feature type="coiled-coil region" evidence="1">
    <location>
        <begin position="141"/>
        <end position="173"/>
    </location>
</feature>
<protein>
    <submittedName>
        <fullName evidence="4">Histidine kinase</fullName>
    </submittedName>
</protein>
<dbReference type="PANTHER" id="PTHR34220:SF7">
    <property type="entry name" value="SENSOR HISTIDINE KINASE YPDA"/>
    <property type="match status" value="1"/>
</dbReference>
<dbReference type="Proteomes" id="UP000611723">
    <property type="component" value="Unassembled WGS sequence"/>
</dbReference>
<evidence type="ECO:0000256" key="2">
    <source>
        <dbReference type="SAM" id="Phobius"/>
    </source>
</evidence>
<evidence type="ECO:0000259" key="3">
    <source>
        <dbReference type="Pfam" id="PF06580"/>
    </source>
</evidence>
<feature type="transmembrane region" description="Helical" evidence="2">
    <location>
        <begin position="46"/>
        <end position="67"/>
    </location>
</feature>
<dbReference type="EMBL" id="JAEQBW010000011">
    <property type="protein sequence ID" value="MBK6266831.1"/>
    <property type="molecule type" value="Genomic_DNA"/>
</dbReference>
<feature type="transmembrane region" description="Helical" evidence="2">
    <location>
        <begin position="12"/>
        <end position="31"/>
    </location>
</feature>
<dbReference type="AlphaFoldDB" id="A0A935CAL0"/>
<dbReference type="GO" id="GO:0016020">
    <property type="term" value="C:membrane"/>
    <property type="evidence" value="ECO:0007669"/>
    <property type="project" value="InterPro"/>
</dbReference>
<gene>
    <name evidence="4" type="ORF">JKA74_17440</name>
</gene>
<evidence type="ECO:0000313" key="4">
    <source>
        <dbReference type="EMBL" id="MBK6266831.1"/>
    </source>
</evidence>
<dbReference type="InterPro" id="IPR010559">
    <property type="entry name" value="Sig_transdc_His_kin_internal"/>
</dbReference>
<reference evidence="4" key="1">
    <citation type="submission" date="2021-01" db="EMBL/GenBank/DDBJ databases">
        <title>Marivirga aurantiaca sp. nov., isolated from intertidal surface sediments.</title>
        <authorList>
            <person name="Zhang M."/>
        </authorList>
    </citation>
    <scope>NUCLEOTIDE SEQUENCE</scope>
    <source>
        <strain evidence="4">S37H4</strain>
    </source>
</reference>
<dbReference type="GO" id="GO:0000155">
    <property type="term" value="F:phosphorelay sensor kinase activity"/>
    <property type="evidence" value="ECO:0007669"/>
    <property type="project" value="InterPro"/>
</dbReference>